<dbReference type="GO" id="GO:0005525">
    <property type="term" value="F:GTP binding"/>
    <property type="evidence" value="ECO:0007669"/>
    <property type="project" value="UniProtKB-KW"/>
</dbReference>
<dbReference type="InterPro" id="IPR006169">
    <property type="entry name" value="GTP1_OBG_dom"/>
</dbReference>
<organism evidence="11 12">
    <name type="scientific">Vitrella brassicaformis (strain CCMP3155)</name>
    <dbReference type="NCBI Taxonomy" id="1169540"/>
    <lineage>
        <taxon>Eukaryota</taxon>
        <taxon>Sar</taxon>
        <taxon>Alveolata</taxon>
        <taxon>Colpodellida</taxon>
        <taxon>Vitrellaceae</taxon>
        <taxon>Vitrella</taxon>
    </lineage>
</organism>
<sequence length="702" mass="77215">MRRGRQGSDFEEPTIAHLRAKLRRWSEMLSQLVAALFTFGRSAVCEDLSSYPPPRRKSGVDLTASFVAARAGVPLHSWTKLTHLKHARRHVRVFNTRRKRKSREAAGFEEALGLNNAAENKAPVPHSRVIDGLYEFEGTEPSEGFGDVPRTTIPLTPPEDPPRPARQSTVPATKKRAQLLEHKTWNFNQQDRDEEGTLQSHPDSRRGLKNDPEWQFFDTAKINVKAGDGGNGCCSFRREKYVPLGGPDGGTGGRGGSVVLEADPNINTLYRFRRQVHWKAQSGGHGGSKNKMGESGSDLVVIVPPGTVVRDEEGRLAGELRRQGDRLTVARGGRGGRGNASFKTQANNAPKLAEKGERGTCRWINLELKIVADVGLVGCPNAGKSTLLSVVSNAKPKIADYPFTTVVPNLGVCDMPEVLSAGDGRGMVLADIPGLLEGAHRGVGLGMAFLRHVERCKIILHIINGDSPDPVGDFHAINQELLFFNPQLAKKPQVVVLNKIDLPHVRERLPALQEEIQATLNHTRFLAISALTRERVPELMMRLRKLANHIAETEKDVDFGWVADGGGAGGEDRVDFERLDQGSVLDGEFVIEADPVNFPGQYRVVGRTIERVVDMTNWDYYESTLRFKRILDATGITKALHAAGAEAGDLVMIGDLDFEFAPEDDTECNRTPKRSAGSLAKEIERHDNEPGQVPPPPWTVKK</sequence>
<dbReference type="Gene3D" id="3.40.50.300">
    <property type="entry name" value="P-loop containing nucleotide triphosphate hydrolases"/>
    <property type="match status" value="1"/>
</dbReference>
<dbReference type="PhylomeDB" id="A0A0G4ENM0"/>
<evidence type="ECO:0000256" key="1">
    <source>
        <dbReference type="ARBA" id="ARBA00001946"/>
    </source>
</evidence>
<dbReference type="InterPro" id="IPR006074">
    <property type="entry name" value="GTP1-OBG_CS"/>
</dbReference>
<dbReference type="PANTHER" id="PTHR11702:SF44">
    <property type="entry name" value="GTP-BINDING PROTEIN OBGC, CHLOROPLASTIC"/>
    <property type="match status" value="1"/>
</dbReference>
<gene>
    <name evidence="11" type="ORF">Vbra_2906</name>
</gene>
<dbReference type="HAMAP" id="MF_01454">
    <property type="entry name" value="GTPase_Obg"/>
    <property type="match status" value="1"/>
</dbReference>
<evidence type="ECO:0000256" key="5">
    <source>
        <dbReference type="ARBA" id="ARBA00022842"/>
    </source>
</evidence>
<dbReference type="Gene3D" id="2.70.210.12">
    <property type="entry name" value="GTP1/OBG domain"/>
    <property type="match status" value="1"/>
</dbReference>
<dbReference type="Pfam" id="PF01926">
    <property type="entry name" value="MMR_HSR1"/>
    <property type="match status" value="1"/>
</dbReference>
<dbReference type="Pfam" id="PF01018">
    <property type="entry name" value="GTP1_OBG"/>
    <property type="match status" value="1"/>
</dbReference>
<keyword evidence="6" id="KW-0342">GTP-binding</keyword>
<dbReference type="FunFam" id="2.70.210.12:FF:000001">
    <property type="entry name" value="GTPase Obg"/>
    <property type="match status" value="1"/>
</dbReference>
<feature type="region of interest" description="Disordered" evidence="7">
    <location>
        <begin position="185"/>
        <end position="212"/>
    </location>
</feature>
<name>A0A0G4ENM0_VITBC</name>
<dbReference type="GO" id="GO:0003924">
    <property type="term" value="F:GTPase activity"/>
    <property type="evidence" value="ECO:0007669"/>
    <property type="project" value="InterPro"/>
</dbReference>
<dbReference type="GO" id="GO:0042254">
    <property type="term" value="P:ribosome biogenesis"/>
    <property type="evidence" value="ECO:0007669"/>
    <property type="project" value="UniProtKB-UniRule"/>
</dbReference>
<dbReference type="STRING" id="1169540.A0A0G4ENM0"/>
<dbReference type="OrthoDB" id="347018at2759"/>
<feature type="domain" description="Obg" evidence="10">
    <location>
        <begin position="214"/>
        <end position="371"/>
    </location>
</feature>
<evidence type="ECO:0008006" key="13">
    <source>
        <dbReference type="Google" id="ProtNLM"/>
    </source>
</evidence>
<evidence type="ECO:0000256" key="3">
    <source>
        <dbReference type="ARBA" id="ARBA00022723"/>
    </source>
</evidence>
<dbReference type="Proteomes" id="UP000041254">
    <property type="component" value="Unassembled WGS sequence"/>
</dbReference>
<feature type="region of interest" description="Disordered" evidence="7">
    <location>
        <begin position="662"/>
        <end position="702"/>
    </location>
</feature>
<dbReference type="NCBIfam" id="NF008954">
    <property type="entry name" value="PRK12296.1"/>
    <property type="match status" value="1"/>
</dbReference>
<feature type="compositionally biased region" description="Pro residues" evidence="7">
    <location>
        <begin position="692"/>
        <end position="702"/>
    </location>
</feature>
<dbReference type="InterPro" id="IPR006073">
    <property type="entry name" value="GTP-bd"/>
</dbReference>
<dbReference type="InterPro" id="IPR014100">
    <property type="entry name" value="GTP-bd_Obg/CgtA"/>
</dbReference>
<protein>
    <recommendedName>
        <fullName evidence="13">Obg family GTPase CgtA</fullName>
    </recommendedName>
</protein>
<dbReference type="GO" id="GO:0000287">
    <property type="term" value="F:magnesium ion binding"/>
    <property type="evidence" value="ECO:0007669"/>
    <property type="project" value="InterPro"/>
</dbReference>
<keyword evidence="5" id="KW-0460">Magnesium</keyword>
<dbReference type="InterPro" id="IPR015349">
    <property type="entry name" value="OCT_dom"/>
</dbReference>
<dbReference type="CDD" id="cd01898">
    <property type="entry name" value="Obg"/>
    <property type="match status" value="1"/>
</dbReference>
<feature type="region of interest" description="Disordered" evidence="7">
    <location>
        <begin position="139"/>
        <end position="171"/>
    </location>
</feature>
<keyword evidence="3" id="KW-0479">Metal-binding</keyword>
<evidence type="ECO:0000259" key="10">
    <source>
        <dbReference type="PROSITE" id="PS51883"/>
    </source>
</evidence>
<evidence type="ECO:0000256" key="2">
    <source>
        <dbReference type="ARBA" id="ARBA00007699"/>
    </source>
</evidence>
<evidence type="ECO:0000256" key="7">
    <source>
        <dbReference type="SAM" id="MobiDB-lite"/>
    </source>
</evidence>
<evidence type="ECO:0000259" key="9">
    <source>
        <dbReference type="PROSITE" id="PS51881"/>
    </source>
</evidence>
<keyword evidence="12" id="KW-1185">Reference proteome</keyword>
<dbReference type="NCBIfam" id="NF008956">
    <property type="entry name" value="PRK12299.1"/>
    <property type="match status" value="1"/>
</dbReference>
<dbReference type="AlphaFoldDB" id="A0A0G4ENM0"/>
<dbReference type="PROSITE" id="PS00905">
    <property type="entry name" value="GTP1_OBG"/>
    <property type="match status" value="1"/>
</dbReference>
<comment type="cofactor">
    <cofactor evidence="1">
        <name>Mg(2+)</name>
        <dbReference type="ChEBI" id="CHEBI:18420"/>
    </cofactor>
</comment>
<evidence type="ECO:0000256" key="4">
    <source>
        <dbReference type="ARBA" id="ARBA00022741"/>
    </source>
</evidence>
<dbReference type="PRINTS" id="PR00326">
    <property type="entry name" value="GTP1OBG"/>
</dbReference>
<dbReference type="Pfam" id="PF09269">
    <property type="entry name" value="DUF1967"/>
    <property type="match status" value="1"/>
</dbReference>
<dbReference type="SUPFAM" id="SSF102741">
    <property type="entry name" value="Obg GTP-binding protein C-terminal domain"/>
    <property type="match status" value="1"/>
</dbReference>
<evidence type="ECO:0000259" key="8">
    <source>
        <dbReference type="PROSITE" id="PS51710"/>
    </source>
</evidence>
<evidence type="ECO:0000313" key="11">
    <source>
        <dbReference type="EMBL" id="CEL99198.1"/>
    </source>
</evidence>
<dbReference type="Gene3D" id="3.30.300.350">
    <property type="entry name" value="GTP-binding protein OBG, C-terminal domain"/>
    <property type="match status" value="1"/>
</dbReference>
<dbReference type="EMBL" id="CDMY01000275">
    <property type="protein sequence ID" value="CEL99198.1"/>
    <property type="molecule type" value="Genomic_DNA"/>
</dbReference>
<dbReference type="SUPFAM" id="SSF82051">
    <property type="entry name" value="Obg GTP-binding protein N-terminal domain"/>
    <property type="match status" value="1"/>
</dbReference>
<evidence type="ECO:0000256" key="6">
    <source>
        <dbReference type="ARBA" id="ARBA00023134"/>
    </source>
</evidence>
<proteinExistence type="inferred from homology"/>
<dbReference type="PROSITE" id="PS51881">
    <property type="entry name" value="OCT"/>
    <property type="match status" value="1"/>
</dbReference>
<dbReference type="VEuPathDB" id="CryptoDB:Vbra_2906"/>
<dbReference type="InterPro" id="IPR036726">
    <property type="entry name" value="GTP1_OBG_dom_sf"/>
</dbReference>
<dbReference type="InterPro" id="IPR045086">
    <property type="entry name" value="OBG_GTPase"/>
</dbReference>
<dbReference type="PROSITE" id="PS51710">
    <property type="entry name" value="G_OBG"/>
    <property type="match status" value="1"/>
</dbReference>
<evidence type="ECO:0000313" key="12">
    <source>
        <dbReference type="Proteomes" id="UP000041254"/>
    </source>
</evidence>
<dbReference type="NCBIfam" id="TIGR02729">
    <property type="entry name" value="Obg_CgtA"/>
    <property type="match status" value="1"/>
</dbReference>
<dbReference type="SUPFAM" id="SSF52540">
    <property type="entry name" value="P-loop containing nucleoside triphosphate hydrolases"/>
    <property type="match status" value="1"/>
</dbReference>
<dbReference type="PANTHER" id="PTHR11702">
    <property type="entry name" value="DEVELOPMENTALLY REGULATED GTP-BINDING PROTEIN-RELATED"/>
    <property type="match status" value="1"/>
</dbReference>
<dbReference type="GO" id="GO:0005739">
    <property type="term" value="C:mitochondrion"/>
    <property type="evidence" value="ECO:0007669"/>
    <property type="project" value="TreeGrafter"/>
</dbReference>
<dbReference type="InterPro" id="IPR027417">
    <property type="entry name" value="P-loop_NTPase"/>
</dbReference>
<dbReference type="InParanoid" id="A0A0G4ENM0"/>
<dbReference type="OMA" id="HVQRCRV"/>
<accession>A0A0G4ENM0</accession>
<feature type="region of interest" description="Disordered" evidence="7">
    <location>
        <begin position="329"/>
        <end position="351"/>
    </location>
</feature>
<feature type="compositionally biased region" description="Basic and acidic residues" evidence="7">
    <location>
        <begin position="202"/>
        <end position="212"/>
    </location>
</feature>
<dbReference type="NCBIfam" id="TIGR03595">
    <property type="entry name" value="Obg_CgtA_exten"/>
    <property type="match status" value="1"/>
</dbReference>
<dbReference type="InterPro" id="IPR031167">
    <property type="entry name" value="G_OBG"/>
</dbReference>
<dbReference type="NCBIfam" id="NF008955">
    <property type="entry name" value="PRK12297.1"/>
    <property type="match status" value="1"/>
</dbReference>
<dbReference type="InterPro" id="IPR036346">
    <property type="entry name" value="GTP-bd_prot_GTP1/OBG_C_sf"/>
</dbReference>
<dbReference type="FunCoup" id="A0A0G4ENM0">
    <property type="interactions" value="71"/>
</dbReference>
<comment type="similarity">
    <text evidence="2">Belongs to the TRAFAC class OBG-HflX-like GTPase superfamily. OBG GTPase family.</text>
</comment>
<reference evidence="11 12" key="1">
    <citation type="submission" date="2014-11" db="EMBL/GenBank/DDBJ databases">
        <authorList>
            <person name="Zhu J."/>
            <person name="Qi W."/>
            <person name="Song R."/>
        </authorList>
    </citation>
    <scope>NUCLEOTIDE SEQUENCE [LARGE SCALE GENOMIC DNA]</scope>
</reference>
<dbReference type="PROSITE" id="PS51883">
    <property type="entry name" value="OBG"/>
    <property type="match status" value="1"/>
</dbReference>
<keyword evidence="4" id="KW-0547">Nucleotide-binding</keyword>
<feature type="domain" description="OBG-type G" evidence="8">
    <location>
        <begin position="372"/>
        <end position="548"/>
    </location>
</feature>
<feature type="domain" description="OCT" evidence="9">
    <location>
        <begin position="588"/>
        <end position="662"/>
    </location>
</feature>